<evidence type="ECO:0000313" key="2">
    <source>
        <dbReference type="Proteomes" id="UP000832011"/>
    </source>
</evidence>
<evidence type="ECO:0000313" key="1">
    <source>
        <dbReference type="EMBL" id="UOO89190.1"/>
    </source>
</evidence>
<proteinExistence type="predicted"/>
<name>A0ABY4E318_9NEIS</name>
<accession>A0ABY4E318</accession>
<keyword evidence="2" id="KW-1185">Reference proteome</keyword>
<dbReference type="EMBL" id="CP091511">
    <property type="protein sequence ID" value="UOO89190.1"/>
    <property type="molecule type" value="Genomic_DNA"/>
</dbReference>
<gene>
    <name evidence="1" type="ORF">LVJ82_17365</name>
</gene>
<sequence length="127" mass="14502">MKLHALCKVSSYTEINASDFDLAMSFLNSIENSPVTTRGNTGQHLITDDDLFQIAYNAACIHKMGKLFTYLLPAFERLNSRMEGNIAEYAQCCDNRHYSLIQMAKRHYDDCSEPTKVKLDWVMLQLG</sequence>
<reference evidence="1 2" key="1">
    <citation type="journal article" date="2022" name="Res Sq">
        <title>Evolution of multicellular longitudinally dividing oral cavity symbionts (Neisseriaceae).</title>
        <authorList>
            <person name="Nyongesa S."/>
            <person name="Weber P."/>
            <person name="Bernet E."/>
            <person name="Pullido F."/>
            <person name="Nieckarz M."/>
            <person name="Delaby M."/>
            <person name="Nieves C."/>
            <person name="Viehboeck T."/>
            <person name="Krause N."/>
            <person name="Rivera-Millot A."/>
            <person name="Nakamura A."/>
            <person name="Vischer N."/>
            <person name="VanNieuwenhze M."/>
            <person name="Brun Y."/>
            <person name="Cava F."/>
            <person name="Bulgheresi S."/>
            <person name="Veyrier F."/>
        </authorList>
    </citation>
    <scope>NUCLEOTIDE SEQUENCE [LARGE SCALE GENOMIC DNA]</scope>
    <source>
        <strain evidence="1 2">SN4</strain>
    </source>
</reference>
<protein>
    <submittedName>
        <fullName evidence="1">Uncharacterized protein</fullName>
    </submittedName>
</protein>
<organism evidence="1 2">
    <name type="scientific">Vitreoscilla massiliensis</name>
    <dbReference type="NCBI Taxonomy" id="1689272"/>
    <lineage>
        <taxon>Bacteria</taxon>
        <taxon>Pseudomonadati</taxon>
        <taxon>Pseudomonadota</taxon>
        <taxon>Betaproteobacteria</taxon>
        <taxon>Neisseriales</taxon>
        <taxon>Neisseriaceae</taxon>
        <taxon>Vitreoscilla</taxon>
    </lineage>
</organism>
<dbReference type="Proteomes" id="UP000832011">
    <property type="component" value="Chromosome"/>
</dbReference>
<dbReference type="RefSeq" id="WP_058356892.1">
    <property type="nucleotide sequence ID" value="NZ_CABKVG010000010.1"/>
</dbReference>